<dbReference type="PANTHER" id="PTHR30346">
    <property type="entry name" value="TRANSCRIPTIONAL DUAL REGULATOR HCAR-RELATED"/>
    <property type="match status" value="1"/>
</dbReference>
<dbReference type="Proteomes" id="UP000535543">
    <property type="component" value="Unassembled WGS sequence"/>
</dbReference>
<evidence type="ECO:0000256" key="1">
    <source>
        <dbReference type="ARBA" id="ARBA00009437"/>
    </source>
</evidence>
<dbReference type="Pfam" id="PF03466">
    <property type="entry name" value="LysR_substrate"/>
    <property type="match status" value="1"/>
</dbReference>
<keyword evidence="8" id="KW-1185">Reference proteome</keyword>
<dbReference type="CDD" id="cd08414">
    <property type="entry name" value="PBP2_LTTR_aromatics_like"/>
    <property type="match status" value="1"/>
</dbReference>
<dbReference type="Gene3D" id="3.40.190.10">
    <property type="entry name" value="Periplasmic binding protein-like II"/>
    <property type="match status" value="2"/>
</dbReference>
<dbReference type="FunFam" id="1.10.10.10:FF:000001">
    <property type="entry name" value="LysR family transcriptional regulator"/>
    <property type="match status" value="1"/>
</dbReference>
<name>A0A848KE81_9NOCA</name>
<dbReference type="EMBL" id="VCQU01000004">
    <property type="protein sequence ID" value="NMN95928.1"/>
    <property type="molecule type" value="Genomic_DNA"/>
</dbReference>
<reference evidence="7 8" key="2">
    <citation type="submission" date="2020-06" db="EMBL/GenBank/DDBJ databases">
        <title>Antribacter stalactiti gen. nov., sp. nov., a new member of the family Nacardiaceae isolated from a cave.</title>
        <authorList>
            <person name="Kim I.S."/>
        </authorList>
    </citation>
    <scope>NUCLEOTIDE SEQUENCE [LARGE SCALE GENOMIC DNA]</scope>
    <source>
        <strain evidence="7 8">YC2-7</strain>
    </source>
</reference>
<evidence type="ECO:0000256" key="5">
    <source>
        <dbReference type="ARBA" id="ARBA00023163"/>
    </source>
</evidence>
<dbReference type="SUPFAM" id="SSF46785">
    <property type="entry name" value="Winged helix' DNA-binding domain"/>
    <property type="match status" value="1"/>
</dbReference>
<keyword evidence="4" id="KW-0010">Activator</keyword>
<protein>
    <submittedName>
        <fullName evidence="7">LysR family transcriptional regulator</fullName>
    </submittedName>
</protein>
<dbReference type="GO" id="GO:0003677">
    <property type="term" value="F:DNA binding"/>
    <property type="evidence" value="ECO:0007669"/>
    <property type="project" value="UniProtKB-KW"/>
</dbReference>
<dbReference type="Gene3D" id="1.10.10.10">
    <property type="entry name" value="Winged helix-like DNA-binding domain superfamily/Winged helix DNA-binding domain"/>
    <property type="match status" value="1"/>
</dbReference>
<evidence type="ECO:0000313" key="8">
    <source>
        <dbReference type="Proteomes" id="UP000535543"/>
    </source>
</evidence>
<dbReference type="PROSITE" id="PS50931">
    <property type="entry name" value="HTH_LYSR"/>
    <property type="match status" value="1"/>
</dbReference>
<dbReference type="InterPro" id="IPR005119">
    <property type="entry name" value="LysR_subst-bd"/>
</dbReference>
<feature type="domain" description="HTH lysR-type" evidence="6">
    <location>
        <begin position="1"/>
        <end position="60"/>
    </location>
</feature>
<evidence type="ECO:0000313" key="7">
    <source>
        <dbReference type="EMBL" id="NMN95928.1"/>
    </source>
</evidence>
<dbReference type="InterPro" id="IPR036390">
    <property type="entry name" value="WH_DNA-bd_sf"/>
</dbReference>
<dbReference type="AlphaFoldDB" id="A0A848KE81"/>
<dbReference type="GO" id="GO:0032993">
    <property type="term" value="C:protein-DNA complex"/>
    <property type="evidence" value="ECO:0007669"/>
    <property type="project" value="TreeGrafter"/>
</dbReference>
<accession>A0A848KE81</accession>
<evidence type="ECO:0000256" key="3">
    <source>
        <dbReference type="ARBA" id="ARBA00023125"/>
    </source>
</evidence>
<reference evidence="7 8" key="1">
    <citation type="submission" date="2019-05" db="EMBL/GenBank/DDBJ databases">
        <authorList>
            <person name="Lee S.D."/>
        </authorList>
    </citation>
    <scope>NUCLEOTIDE SEQUENCE [LARGE SCALE GENOMIC DNA]</scope>
    <source>
        <strain evidence="7 8">YC2-7</strain>
    </source>
</reference>
<evidence type="ECO:0000256" key="4">
    <source>
        <dbReference type="ARBA" id="ARBA00023159"/>
    </source>
</evidence>
<keyword evidence="3" id="KW-0238">DNA-binding</keyword>
<dbReference type="PANTHER" id="PTHR30346:SF0">
    <property type="entry name" value="HCA OPERON TRANSCRIPTIONAL ACTIVATOR HCAR"/>
    <property type="match status" value="1"/>
</dbReference>
<dbReference type="InterPro" id="IPR036388">
    <property type="entry name" value="WH-like_DNA-bd_sf"/>
</dbReference>
<comment type="caution">
    <text evidence="7">The sequence shown here is derived from an EMBL/GenBank/DDBJ whole genome shotgun (WGS) entry which is preliminary data.</text>
</comment>
<dbReference type="RefSeq" id="WP_169587354.1">
    <property type="nucleotide sequence ID" value="NZ_VCQU01000004.1"/>
</dbReference>
<evidence type="ECO:0000259" key="6">
    <source>
        <dbReference type="PROSITE" id="PS50931"/>
    </source>
</evidence>
<keyword evidence="2" id="KW-0805">Transcription regulation</keyword>
<dbReference type="InterPro" id="IPR000847">
    <property type="entry name" value="LysR_HTH_N"/>
</dbReference>
<dbReference type="Pfam" id="PF00126">
    <property type="entry name" value="HTH_1"/>
    <property type="match status" value="1"/>
</dbReference>
<proteinExistence type="inferred from homology"/>
<gene>
    <name evidence="7" type="ORF">FGL95_12880</name>
</gene>
<dbReference type="SUPFAM" id="SSF53850">
    <property type="entry name" value="Periplasmic binding protein-like II"/>
    <property type="match status" value="1"/>
</dbReference>
<dbReference type="GO" id="GO:0003700">
    <property type="term" value="F:DNA-binding transcription factor activity"/>
    <property type="evidence" value="ECO:0007669"/>
    <property type="project" value="InterPro"/>
</dbReference>
<organism evidence="7 8">
    <name type="scientific">Antrihabitans stalactiti</name>
    <dbReference type="NCBI Taxonomy" id="2584121"/>
    <lineage>
        <taxon>Bacteria</taxon>
        <taxon>Bacillati</taxon>
        <taxon>Actinomycetota</taxon>
        <taxon>Actinomycetes</taxon>
        <taxon>Mycobacteriales</taxon>
        <taxon>Nocardiaceae</taxon>
        <taxon>Antrihabitans</taxon>
    </lineage>
</organism>
<comment type="similarity">
    <text evidence="1">Belongs to the LysR transcriptional regulatory family.</text>
</comment>
<dbReference type="PRINTS" id="PR00039">
    <property type="entry name" value="HTHLYSR"/>
</dbReference>
<evidence type="ECO:0000256" key="2">
    <source>
        <dbReference type="ARBA" id="ARBA00023015"/>
    </source>
</evidence>
<keyword evidence="5" id="KW-0804">Transcription</keyword>
<sequence>MDVSTRKLRYFVAVADELNFSRAAARLFVAQQAVSKQIRELEDDVGAQLLTRTTRSVGLTPAGVVFLSTAREALATIDAGVDAARRVAQGDVGILRLGFLVGGAMELMEPIVTAFGATNPGIHIQLREFGFDDPSAGLADGSSDVAILRPPLSAADIELEPLFVEPLVVGMAASHRLAQRESVSVRELLAEPLVVARTPDELWRRMWTLEDYRGGTRAPVVALTSSHTEELALVASGVGATVTVAAASRYTPQFGVRYIPIDDVAGSVVAIGWAKSKRTPLVERFVKTVFEVRDRETDLVAAIEHPFEDRQNKRARS</sequence>